<keyword evidence="3 13" id="KW-0728">SH3 domain</keyword>
<dbReference type="SMART" id="SM00325">
    <property type="entry name" value="RhoGEF"/>
    <property type="match status" value="1"/>
</dbReference>
<dbReference type="Gene3D" id="3.30.200.20">
    <property type="entry name" value="Phosphorylase Kinase, domain 1"/>
    <property type="match status" value="2"/>
</dbReference>
<dbReference type="PROSITE" id="PS50853">
    <property type="entry name" value="FN3"/>
    <property type="match status" value="1"/>
</dbReference>
<evidence type="ECO:0000259" key="17">
    <source>
        <dbReference type="PROSITE" id="PS50010"/>
    </source>
</evidence>
<dbReference type="Gene3D" id="1.10.510.10">
    <property type="entry name" value="Transferase(Phosphotransferase) domain 1"/>
    <property type="match status" value="2"/>
</dbReference>
<evidence type="ECO:0000313" key="22">
    <source>
        <dbReference type="Proteomes" id="UP001331515"/>
    </source>
</evidence>
<evidence type="ECO:0000256" key="14">
    <source>
        <dbReference type="PROSITE-ProRule" id="PRU10141"/>
    </source>
</evidence>
<evidence type="ECO:0000256" key="15">
    <source>
        <dbReference type="SAM" id="MobiDB-lite"/>
    </source>
</evidence>
<feature type="compositionally biased region" description="Basic and acidic residues" evidence="15">
    <location>
        <begin position="1674"/>
        <end position="1686"/>
    </location>
</feature>
<evidence type="ECO:0000256" key="9">
    <source>
        <dbReference type="ARBA" id="ARBA00022777"/>
    </source>
</evidence>
<dbReference type="PANTHER" id="PTHR24342:SF20">
    <property type="entry name" value="MYOSIN LIGHT CHAIN KINASE, SMOOTH MUSCLE"/>
    <property type="match status" value="1"/>
</dbReference>
<evidence type="ECO:0008006" key="23">
    <source>
        <dbReference type="Google" id="ProtNLM"/>
    </source>
</evidence>
<evidence type="ECO:0000256" key="5">
    <source>
        <dbReference type="ARBA" id="ARBA00022527"/>
    </source>
</evidence>
<dbReference type="PROSITE" id="PS50835">
    <property type="entry name" value="IG_LIKE"/>
    <property type="match status" value="3"/>
</dbReference>
<feature type="compositionally biased region" description="Basic and acidic residues" evidence="15">
    <location>
        <begin position="1171"/>
        <end position="1187"/>
    </location>
</feature>
<evidence type="ECO:0000259" key="19">
    <source>
        <dbReference type="PROSITE" id="PS50835"/>
    </source>
</evidence>
<dbReference type="SMART" id="SM00409">
    <property type="entry name" value="IG"/>
    <property type="match status" value="3"/>
</dbReference>
<gene>
    <name evidence="21" type="ORF">CgunFtcFv8_027412</name>
</gene>
<feature type="region of interest" description="Disordered" evidence="15">
    <location>
        <begin position="1112"/>
        <end position="1597"/>
    </location>
</feature>
<dbReference type="Proteomes" id="UP001331515">
    <property type="component" value="Unassembled WGS sequence"/>
</dbReference>
<keyword evidence="7" id="KW-0677">Repeat</keyword>
<dbReference type="InterPro" id="IPR008271">
    <property type="entry name" value="Ser/Thr_kinase_AS"/>
</dbReference>
<keyword evidence="22" id="KW-1185">Reference proteome</keyword>
<feature type="region of interest" description="Disordered" evidence="15">
    <location>
        <begin position="1652"/>
        <end position="1687"/>
    </location>
</feature>
<comment type="caution">
    <text evidence="21">The sequence shown here is derived from an EMBL/GenBank/DDBJ whole genome shotgun (WGS) entry which is preliminary data.</text>
</comment>
<feature type="domain" description="SH3" evidence="16">
    <location>
        <begin position="1"/>
        <end position="64"/>
    </location>
</feature>
<dbReference type="GO" id="GO:0035556">
    <property type="term" value="P:intracellular signal transduction"/>
    <property type="evidence" value="ECO:0007669"/>
    <property type="project" value="TreeGrafter"/>
</dbReference>
<dbReference type="Pfam" id="PF22697">
    <property type="entry name" value="SOS1_NGEF_PH"/>
    <property type="match status" value="1"/>
</dbReference>
<dbReference type="Pfam" id="PF07679">
    <property type="entry name" value="I-set"/>
    <property type="match status" value="3"/>
</dbReference>
<keyword evidence="12" id="KW-0393">Immunoglobulin domain</keyword>
<feature type="compositionally biased region" description="Acidic residues" evidence="15">
    <location>
        <begin position="1150"/>
        <end position="1170"/>
    </location>
</feature>
<keyword evidence="11" id="KW-1015">Disulfide bond</keyword>
<dbReference type="InterPro" id="IPR035899">
    <property type="entry name" value="DBL_dom_sf"/>
</dbReference>
<dbReference type="InterPro" id="IPR003961">
    <property type="entry name" value="FN3_dom"/>
</dbReference>
<evidence type="ECO:0000256" key="13">
    <source>
        <dbReference type="PROSITE-ProRule" id="PRU00192"/>
    </source>
</evidence>
<dbReference type="InterPro" id="IPR007110">
    <property type="entry name" value="Ig-like_dom"/>
</dbReference>
<dbReference type="SMART" id="SM00233">
    <property type="entry name" value="PH"/>
    <property type="match status" value="1"/>
</dbReference>
<dbReference type="SMART" id="SM00220">
    <property type="entry name" value="S_TKc"/>
    <property type="match status" value="2"/>
</dbReference>
<dbReference type="InterPro" id="IPR003598">
    <property type="entry name" value="Ig_sub2"/>
</dbReference>
<dbReference type="Gene3D" id="2.30.29.30">
    <property type="entry name" value="Pleckstrin-homology domain (PH domain)/Phosphotyrosine-binding domain (PTB)"/>
    <property type="match status" value="1"/>
</dbReference>
<dbReference type="SUPFAM" id="SSF50729">
    <property type="entry name" value="PH domain-like"/>
    <property type="match status" value="1"/>
</dbReference>
<dbReference type="InterPro" id="IPR055251">
    <property type="entry name" value="SOS1_NGEF_PH"/>
</dbReference>
<dbReference type="SMART" id="SM00408">
    <property type="entry name" value="IGc2"/>
    <property type="match status" value="3"/>
</dbReference>
<feature type="compositionally biased region" description="Basic and acidic residues" evidence="15">
    <location>
        <begin position="1293"/>
        <end position="1307"/>
    </location>
</feature>
<keyword evidence="5" id="KW-0723">Serine/threonine-protein kinase</keyword>
<dbReference type="PANTHER" id="PTHR24342">
    <property type="entry name" value="SERINE/THREONINE-PROTEIN KINASE 17"/>
    <property type="match status" value="1"/>
</dbReference>
<evidence type="ECO:0000256" key="3">
    <source>
        <dbReference type="ARBA" id="ARBA00022443"/>
    </source>
</evidence>
<dbReference type="SUPFAM" id="SSF56112">
    <property type="entry name" value="Protein kinase-like (PK-like)"/>
    <property type="match status" value="2"/>
</dbReference>
<dbReference type="InterPro" id="IPR036028">
    <property type="entry name" value="SH3-like_dom_sf"/>
</dbReference>
<dbReference type="Pfam" id="PF00621">
    <property type="entry name" value="RhoGEF"/>
    <property type="match status" value="1"/>
</dbReference>
<evidence type="ECO:0000256" key="7">
    <source>
        <dbReference type="ARBA" id="ARBA00022737"/>
    </source>
</evidence>
<dbReference type="InterPro" id="IPR011993">
    <property type="entry name" value="PH-like_dom_sf"/>
</dbReference>
<evidence type="ECO:0000259" key="18">
    <source>
        <dbReference type="PROSITE" id="PS50011"/>
    </source>
</evidence>
<comment type="subcellular location">
    <subcellularLocation>
        <location evidence="1">Cytoplasm</location>
    </subcellularLocation>
</comment>
<dbReference type="Gene3D" id="2.30.30.40">
    <property type="entry name" value="SH3 Domains"/>
    <property type="match status" value="1"/>
</dbReference>
<dbReference type="GO" id="GO:0030017">
    <property type="term" value="C:sarcomere"/>
    <property type="evidence" value="ECO:0007669"/>
    <property type="project" value="UniProtKB-ARBA"/>
</dbReference>
<sequence>MYVARADCSPDFGNKESFVLKEGQFVEVLDSVHPDRWLVRTKPTKTTPARQGWVCPAYLEKKRKETFPQLRAPQEDLDGIGSTGEEYRRALSQLIQGLIDGEEEFVKEMKMFTSHQLQYLESSRHVPVNILNQKEIIFRNIRDIVSLHERSILPRLRDCSTDDDVAMLLLKNAAAFEKYLHYLTGQTQAEACVSDKTVQQYFKELPESGESDAPLMDVLTFLQRPVERLQTYQALLKEFIKNKARSGQSCCLLEDSFSLVSSLPWRSDNLQQVSLIQNYPAPLIALGEPVRQGVFTVWEESPEVKAASRGHQRQVFLFKECIVLCKLKRDSGVSSDSYTFKNKMKLNDVEVKEALGDDERCWGLWHEHRGSVRRLTLQGPPAVKLSWLKDLKELQQRASLPGNSPPVFESLLSDCTSKIGETIKLTCRVSGSPKPEVSWLKDGLPLEDDPRHIISSERSGGCTLVLDSLSSEDSGQYACYASSSMGSAGTLAKVVVRAPPRFVCRLESACLIEGEDVQFTCSTLTAPIPRIRWMKDGRELSDQQKYLILNDARSGILSLTVTTTTEADIGQYECELCNEFGCVKCKAGLCPVYVPPTDIEDDRPQDLPPTDADSEGWSAAFVKKWLQTDFSPTSIAKMLFPPEHPEQAERSEEAAPPAAAVGQVVQTPPLYLEEEEEIFISEQMQEMTDAPPSIQVPAEDLSVDPGTPATFTAIITGRPSPNVQWYKDGEELAADDNVQVVQHGARFSVTIVCPEGEDGGSYTCFAYNESGHASCQAELNVEEGPLESQEREAELGKRRKLFSVYDVHKEIGRGTFGVVKRVVHRRTGEVFAAKFLPVRSSTRTRGFQERDLLSRLAHPRVACLLDFFCTRRTLVLITEICCSHGLLDHLLLKGSVSEKEVQSYVQQILEGVGHIHSMNILHLDIKPENILMVYPPRDEIKICDFGFCQEIDASRHQYSLFGTPECVAPEVVHQEPVTVATDIWSVGVLAYICLVCRCPFVGDTDRATLLRVGEGTLNWDAPDVTHRSPEAQSFLHTLLQPDPEKRPSASECLSHEWIQDEHAGEDTDEINTRTLKIFISKRKWQRSLTSIGSVLTLRLIPELLDAPLRETAVTVPREPQEHSSSSPSSGSSSEYDEADSWDCFQHYSPTEEEEDEEEEEEEETEGEYDPFPEREQIPESYPKRHLGEEEETLGEEEMTLGEEEEEDVELLGRRSVFERSVSRQSVASSDVSSQHTPQRERRASKDSSQSLYLSDGEEGSGSDGGRIPRGSVIRSTFHSTSHQLSPMSARHMTLRDKFQAKKQERGRKPLRRSLSGRLNEPLIEYVEDDPETNRGQRRGSVQPTMQKSCSFDSGVSLPHANAPPHRRSRSLDEYSRRSPSSPKPDEEEEGSQSLKEDLTDDEATGRNLLAIPSPQRPPRRRGSIAPVQSGSSGPLSFVAGNRRTLDPDRLPRETFAGSQGSLAESSLPEHGGSESSSRLGSYEELSHGLMRGGRCRSGESEGYDDQGEPLIPPSPSSFQEVKPRSSFPQAPPRNRTRSNPNLCGRIPASPSPSLSSLQAPERPPRSRDKKESGGLQRHASDTALELRPPTGKSPKLGLLKIFRRQSWTGHSYSPLDNQALGPTLGEIMMPDTPTMSLRKKMRASASSLTKLFTRSKEDVSKGGPIVKGSSPTPPERKRSSGLESPKKRASKLLPSFKIPAFKKNKDLLVRPNKAEVFQLDGGGVLLGWKPVQTSHPGVSYCVQYCTDGREWTVLSEEVTESCLVVKDLPRGASYVFRVGCVTKTGAGPFSDASAPVVMPTHPEEIHIPLIQTETLGSKVTGSEQQTTHKNYNFLSEFNRGRFSVLSLCRDVETSQVFVAKVTPYQAEQRLLVLREYQLLRRLHHPHLMQLHSAFLTPRTLVLVQELCPGKELLYSLAARDQYSETQVVELLLQILSAVDYLHGRRVVHLDLKSDNMLVDDCNHLKVVDLGSALSFTPGQPLTVEHIHGHSDSKVYIVLPKAPEILEGQGVGPETDVWAVGVLSFIMLSADSPFHADHAWEQDRNIRKGKIQFGRCYPGLSEGALTFMKSSLNNKSWGRPTAAECLQNSWLRAHRARHSKVSFSTDKLKDYLEQKEEKRELVRTKIQGPFFQ</sequence>
<evidence type="ECO:0000256" key="2">
    <source>
        <dbReference type="ARBA" id="ARBA00006692"/>
    </source>
</evidence>
<comment type="similarity">
    <text evidence="2">Belongs to the protein kinase superfamily. CAMK Ser/Thr protein kinase family.</text>
</comment>
<dbReference type="SUPFAM" id="SSF49265">
    <property type="entry name" value="Fibronectin type III"/>
    <property type="match status" value="1"/>
</dbReference>
<dbReference type="GO" id="GO:0043065">
    <property type="term" value="P:positive regulation of apoptotic process"/>
    <property type="evidence" value="ECO:0007669"/>
    <property type="project" value="TreeGrafter"/>
</dbReference>
<evidence type="ECO:0000256" key="8">
    <source>
        <dbReference type="ARBA" id="ARBA00022741"/>
    </source>
</evidence>
<dbReference type="GO" id="GO:0005085">
    <property type="term" value="F:guanyl-nucleotide exchange factor activity"/>
    <property type="evidence" value="ECO:0007669"/>
    <property type="project" value="InterPro"/>
</dbReference>
<dbReference type="SUPFAM" id="SSF48065">
    <property type="entry name" value="DBL homology domain (DH-domain)"/>
    <property type="match status" value="1"/>
</dbReference>
<dbReference type="InterPro" id="IPR013783">
    <property type="entry name" value="Ig-like_fold"/>
</dbReference>
<dbReference type="FunFam" id="2.60.40.10:FF:000425">
    <property type="entry name" value="Myosin light chain kinase"/>
    <property type="match status" value="1"/>
</dbReference>
<dbReference type="CDD" id="cd00063">
    <property type="entry name" value="FN3"/>
    <property type="match status" value="1"/>
</dbReference>
<keyword evidence="8 14" id="KW-0547">Nucleotide-binding</keyword>
<feature type="domain" description="Ig-like" evidence="19">
    <location>
        <begin position="692"/>
        <end position="780"/>
    </location>
</feature>
<feature type="compositionally biased region" description="Polar residues" evidence="15">
    <location>
        <begin position="1273"/>
        <end position="1286"/>
    </location>
</feature>
<evidence type="ECO:0000256" key="10">
    <source>
        <dbReference type="ARBA" id="ARBA00022840"/>
    </source>
</evidence>
<dbReference type="PROSITE" id="PS00108">
    <property type="entry name" value="PROTEIN_KINASE_ST"/>
    <property type="match status" value="2"/>
</dbReference>
<dbReference type="PROSITE" id="PS50011">
    <property type="entry name" value="PROTEIN_KINASE_DOM"/>
    <property type="match status" value="2"/>
</dbReference>
<dbReference type="InterPro" id="IPR001452">
    <property type="entry name" value="SH3_domain"/>
</dbReference>
<evidence type="ECO:0000256" key="12">
    <source>
        <dbReference type="ARBA" id="ARBA00023319"/>
    </source>
</evidence>
<dbReference type="InterPro" id="IPR000219">
    <property type="entry name" value="DH_dom"/>
</dbReference>
<dbReference type="FunFam" id="2.60.40.10:FF:000032">
    <property type="entry name" value="palladin isoform X1"/>
    <property type="match status" value="1"/>
</dbReference>
<evidence type="ECO:0000256" key="11">
    <source>
        <dbReference type="ARBA" id="ARBA00023157"/>
    </source>
</evidence>
<evidence type="ECO:0000313" key="21">
    <source>
        <dbReference type="EMBL" id="KAK5931249.1"/>
    </source>
</evidence>
<accession>A0AAN8HW58</accession>
<evidence type="ECO:0000256" key="4">
    <source>
        <dbReference type="ARBA" id="ARBA00022490"/>
    </source>
</evidence>
<feature type="domain" description="Protein kinase" evidence="18">
    <location>
        <begin position="1831"/>
        <end position="2090"/>
    </location>
</feature>
<keyword evidence="10 14" id="KW-0067">ATP-binding</keyword>
<evidence type="ECO:0000259" key="20">
    <source>
        <dbReference type="PROSITE" id="PS50853"/>
    </source>
</evidence>
<feature type="binding site" evidence="14">
    <location>
        <position position="834"/>
    </location>
    <ligand>
        <name>ATP</name>
        <dbReference type="ChEBI" id="CHEBI:30616"/>
    </ligand>
</feature>
<dbReference type="PROSITE" id="PS50010">
    <property type="entry name" value="DH_2"/>
    <property type="match status" value="1"/>
</dbReference>
<feature type="compositionally biased region" description="Acidic residues" evidence="15">
    <location>
        <begin position="1188"/>
        <end position="1209"/>
    </location>
</feature>
<evidence type="ECO:0000256" key="1">
    <source>
        <dbReference type="ARBA" id="ARBA00004496"/>
    </source>
</evidence>
<feature type="domain" description="Ig-like" evidence="19">
    <location>
        <begin position="405"/>
        <end position="497"/>
    </location>
</feature>
<keyword evidence="4" id="KW-0963">Cytoplasm</keyword>
<dbReference type="InterPro" id="IPR001849">
    <property type="entry name" value="PH_domain"/>
</dbReference>
<organism evidence="21 22">
    <name type="scientific">Champsocephalus gunnari</name>
    <name type="common">Mackerel icefish</name>
    <dbReference type="NCBI Taxonomy" id="52237"/>
    <lineage>
        <taxon>Eukaryota</taxon>
        <taxon>Metazoa</taxon>
        <taxon>Chordata</taxon>
        <taxon>Craniata</taxon>
        <taxon>Vertebrata</taxon>
        <taxon>Euteleostomi</taxon>
        <taxon>Actinopterygii</taxon>
        <taxon>Neopterygii</taxon>
        <taxon>Teleostei</taxon>
        <taxon>Neoteleostei</taxon>
        <taxon>Acanthomorphata</taxon>
        <taxon>Eupercaria</taxon>
        <taxon>Perciformes</taxon>
        <taxon>Notothenioidei</taxon>
        <taxon>Channichthyidae</taxon>
        <taxon>Champsocephalus</taxon>
    </lineage>
</organism>
<dbReference type="GO" id="GO:0005524">
    <property type="term" value="F:ATP binding"/>
    <property type="evidence" value="ECO:0007669"/>
    <property type="project" value="UniProtKB-UniRule"/>
</dbReference>
<dbReference type="InterPro" id="IPR017441">
    <property type="entry name" value="Protein_kinase_ATP_BS"/>
</dbReference>
<keyword evidence="6" id="KW-0808">Transferase</keyword>
<dbReference type="InterPro" id="IPR000719">
    <property type="entry name" value="Prot_kinase_dom"/>
</dbReference>
<dbReference type="PROSITE" id="PS00107">
    <property type="entry name" value="PROTEIN_KINASE_ATP"/>
    <property type="match status" value="1"/>
</dbReference>
<reference evidence="21 22" key="1">
    <citation type="journal article" date="2023" name="Mol. Biol. Evol.">
        <title>Genomics of Secondarily Temperate Adaptation in the Only Non-Antarctic Icefish.</title>
        <authorList>
            <person name="Rivera-Colon A.G."/>
            <person name="Rayamajhi N."/>
            <person name="Minhas B.F."/>
            <person name="Madrigal G."/>
            <person name="Bilyk K.T."/>
            <person name="Yoon V."/>
            <person name="Hune M."/>
            <person name="Gregory S."/>
            <person name="Cheng C.H.C."/>
            <person name="Catchen J.M."/>
        </authorList>
    </citation>
    <scope>NUCLEOTIDE SEQUENCE [LARGE SCALE GENOMIC DNA]</scope>
    <source>
        <tissue evidence="21">White muscle</tissue>
    </source>
</reference>
<dbReference type="GO" id="GO:0004674">
    <property type="term" value="F:protein serine/threonine kinase activity"/>
    <property type="evidence" value="ECO:0007669"/>
    <property type="project" value="UniProtKB-KW"/>
</dbReference>
<dbReference type="Pfam" id="PF00069">
    <property type="entry name" value="Pkinase"/>
    <property type="match status" value="2"/>
</dbReference>
<dbReference type="CDD" id="cd20971">
    <property type="entry name" value="IgI_1_Titin-A168_like"/>
    <property type="match status" value="1"/>
</dbReference>
<feature type="compositionally biased region" description="Low complexity" evidence="15">
    <location>
        <begin position="1123"/>
        <end position="1133"/>
    </location>
</feature>
<proteinExistence type="inferred from homology"/>
<dbReference type="InterPro" id="IPR011009">
    <property type="entry name" value="Kinase-like_dom_sf"/>
</dbReference>
<feature type="domain" description="Protein kinase" evidence="18">
    <location>
        <begin position="805"/>
        <end position="1058"/>
    </location>
</feature>
<dbReference type="SUPFAM" id="SSF48726">
    <property type="entry name" value="Immunoglobulin"/>
    <property type="match status" value="3"/>
</dbReference>
<feature type="domain" description="Ig-like" evidence="19">
    <location>
        <begin position="500"/>
        <end position="576"/>
    </location>
</feature>
<dbReference type="Gene3D" id="1.20.900.10">
    <property type="entry name" value="Dbl homology (DH) domain"/>
    <property type="match status" value="1"/>
</dbReference>
<feature type="compositionally biased region" description="Low complexity" evidence="15">
    <location>
        <begin position="1547"/>
        <end position="1560"/>
    </location>
</feature>
<feature type="domain" description="Fibronectin type-III" evidence="20">
    <location>
        <begin position="1710"/>
        <end position="1803"/>
    </location>
</feature>
<dbReference type="InterPro" id="IPR013098">
    <property type="entry name" value="Ig_I-set"/>
</dbReference>
<evidence type="ECO:0000259" key="16">
    <source>
        <dbReference type="PROSITE" id="PS50002"/>
    </source>
</evidence>
<dbReference type="SUPFAM" id="SSF50044">
    <property type="entry name" value="SH3-domain"/>
    <property type="match status" value="1"/>
</dbReference>
<dbReference type="FunFam" id="2.60.40.10:FF:000345">
    <property type="entry name" value="Muscle M-line assembly protein unc-89"/>
    <property type="match status" value="1"/>
</dbReference>
<dbReference type="EMBL" id="JAURVH010001516">
    <property type="protein sequence ID" value="KAK5931249.1"/>
    <property type="molecule type" value="Genomic_DNA"/>
</dbReference>
<evidence type="ECO:0000256" key="6">
    <source>
        <dbReference type="ARBA" id="ARBA00022679"/>
    </source>
</evidence>
<feature type="compositionally biased region" description="Basic and acidic residues" evidence="15">
    <location>
        <begin position="1443"/>
        <end position="1452"/>
    </location>
</feature>
<dbReference type="GO" id="GO:0005634">
    <property type="term" value="C:nucleus"/>
    <property type="evidence" value="ECO:0007669"/>
    <property type="project" value="TreeGrafter"/>
</dbReference>
<feature type="compositionally biased region" description="Low complexity" evidence="15">
    <location>
        <begin position="1222"/>
        <end position="1234"/>
    </location>
</feature>
<feature type="compositionally biased region" description="Basic and acidic residues" evidence="15">
    <location>
        <begin position="1562"/>
        <end position="1572"/>
    </location>
</feature>
<dbReference type="InterPro" id="IPR003599">
    <property type="entry name" value="Ig_sub"/>
</dbReference>
<dbReference type="InterPro" id="IPR036116">
    <property type="entry name" value="FN3_sf"/>
</dbReference>
<feature type="compositionally biased region" description="Basic and acidic residues" evidence="15">
    <location>
        <begin position="1210"/>
        <end position="1221"/>
    </location>
</feature>
<protein>
    <recommendedName>
        <fullName evidence="23">Obscurin</fullName>
    </recommendedName>
</protein>
<dbReference type="InterPro" id="IPR036179">
    <property type="entry name" value="Ig-like_dom_sf"/>
</dbReference>
<dbReference type="PROSITE" id="PS50002">
    <property type="entry name" value="SH3"/>
    <property type="match status" value="1"/>
</dbReference>
<keyword evidence="9" id="KW-0418">Kinase</keyword>
<feature type="compositionally biased region" description="Polar residues" evidence="15">
    <location>
        <begin position="1339"/>
        <end position="1353"/>
    </location>
</feature>
<name>A0AAN8HW58_CHAGU</name>
<feature type="domain" description="DH" evidence="17">
    <location>
        <begin position="90"/>
        <end position="276"/>
    </location>
</feature>
<dbReference type="Gene3D" id="2.60.40.10">
    <property type="entry name" value="Immunoglobulins"/>
    <property type="match status" value="4"/>
</dbReference>